<evidence type="ECO:0000256" key="4">
    <source>
        <dbReference type="ARBA" id="ARBA00023002"/>
    </source>
</evidence>
<dbReference type="AlphaFoldDB" id="A0A1M5TML1"/>
<dbReference type="GO" id="GO:0051539">
    <property type="term" value="F:4 iron, 4 sulfur cluster binding"/>
    <property type="evidence" value="ECO:0007669"/>
    <property type="project" value="UniProtKB-KW"/>
</dbReference>
<dbReference type="RefSeq" id="WP_154073690.1">
    <property type="nucleotide sequence ID" value="NZ_LT670818.1"/>
</dbReference>
<dbReference type="PANTHER" id="PTHR32439:SF9">
    <property type="entry name" value="BLR3264 PROTEIN"/>
    <property type="match status" value="1"/>
</dbReference>
<keyword evidence="5" id="KW-0408">Iron</keyword>
<dbReference type="InterPro" id="IPR036136">
    <property type="entry name" value="Nit/Sulf_reduc_fer-like_dom_sf"/>
</dbReference>
<evidence type="ECO:0000256" key="2">
    <source>
        <dbReference type="ARBA" id="ARBA00022617"/>
    </source>
</evidence>
<dbReference type="Gene3D" id="3.90.480.10">
    <property type="entry name" value="Sulfite Reductase Hemoprotein,Domain 2"/>
    <property type="match status" value="1"/>
</dbReference>
<evidence type="ECO:0000313" key="9">
    <source>
        <dbReference type="Proteomes" id="UP000190675"/>
    </source>
</evidence>
<dbReference type="NCBIfam" id="TIGR02435">
    <property type="entry name" value="CobG"/>
    <property type="match status" value="1"/>
</dbReference>
<evidence type="ECO:0000256" key="5">
    <source>
        <dbReference type="ARBA" id="ARBA00023004"/>
    </source>
</evidence>
<keyword evidence="2" id="KW-0349">Heme</keyword>
<evidence type="ECO:0000313" key="8">
    <source>
        <dbReference type="EMBL" id="SHH52007.1"/>
    </source>
</evidence>
<dbReference type="Pfam" id="PF03460">
    <property type="entry name" value="NIR_SIR_ferr"/>
    <property type="match status" value="1"/>
</dbReference>
<feature type="domain" description="Nitrite/Sulfite reductase ferredoxin-like" evidence="7">
    <location>
        <begin position="19"/>
        <end position="80"/>
    </location>
</feature>
<dbReference type="SUPFAM" id="SSF56014">
    <property type="entry name" value="Nitrite and sulphite reductase 4Fe-4S domain-like"/>
    <property type="match status" value="2"/>
</dbReference>
<organism evidence="8 9">
    <name type="scientific">Bradyrhizobium erythrophlei</name>
    <dbReference type="NCBI Taxonomy" id="1437360"/>
    <lineage>
        <taxon>Bacteria</taxon>
        <taxon>Pseudomonadati</taxon>
        <taxon>Pseudomonadota</taxon>
        <taxon>Alphaproteobacteria</taxon>
        <taxon>Hyphomicrobiales</taxon>
        <taxon>Nitrobacteraceae</taxon>
        <taxon>Bradyrhizobium</taxon>
    </lineage>
</organism>
<keyword evidence="6" id="KW-0411">Iron-sulfur</keyword>
<evidence type="ECO:0000259" key="7">
    <source>
        <dbReference type="Pfam" id="PF03460"/>
    </source>
</evidence>
<dbReference type="InterPro" id="IPR012798">
    <property type="entry name" value="Cbl_synth_CobG-like"/>
</dbReference>
<dbReference type="InterPro" id="IPR045854">
    <property type="entry name" value="NO2/SO3_Rdtase_4Fe4S_sf"/>
</dbReference>
<protein>
    <submittedName>
        <fullName evidence="8">Precorrin-3B synthase</fullName>
    </submittedName>
</protein>
<dbReference type="OrthoDB" id="7459360at2"/>
<keyword evidence="3" id="KW-0479">Metal-binding</keyword>
<keyword evidence="1" id="KW-0004">4Fe-4S</keyword>
<dbReference type="Proteomes" id="UP000190675">
    <property type="component" value="Chromosome I"/>
</dbReference>
<reference evidence="8 9" key="1">
    <citation type="submission" date="2016-11" db="EMBL/GenBank/DDBJ databases">
        <authorList>
            <person name="Jaros S."/>
            <person name="Januszkiewicz K."/>
            <person name="Wedrychowicz H."/>
        </authorList>
    </citation>
    <scope>NUCLEOTIDE SEQUENCE [LARGE SCALE GENOMIC DNA]</scope>
    <source>
        <strain evidence="8 9">GAS242</strain>
    </source>
</reference>
<dbReference type="PANTHER" id="PTHR32439">
    <property type="entry name" value="FERREDOXIN--NITRITE REDUCTASE, CHLOROPLASTIC"/>
    <property type="match status" value="1"/>
</dbReference>
<dbReference type="SUPFAM" id="SSF55124">
    <property type="entry name" value="Nitrite/Sulfite reductase N-terminal domain-like"/>
    <property type="match status" value="2"/>
</dbReference>
<evidence type="ECO:0000256" key="1">
    <source>
        <dbReference type="ARBA" id="ARBA00022485"/>
    </source>
</evidence>
<gene>
    <name evidence="8" type="ORF">SAMN05444169_7874</name>
</gene>
<evidence type="ECO:0000256" key="6">
    <source>
        <dbReference type="ARBA" id="ARBA00023014"/>
    </source>
</evidence>
<dbReference type="GO" id="GO:0046872">
    <property type="term" value="F:metal ion binding"/>
    <property type="evidence" value="ECO:0007669"/>
    <property type="project" value="UniProtKB-KW"/>
</dbReference>
<dbReference type="EMBL" id="LT670818">
    <property type="protein sequence ID" value="SHH52007.1"/>
    <property type="molecule type" value="Genomic_DNA"/>
</dbReference>
<accession>A0A1M5TML1</accession>
<sequence length="435" mass="45556">MNRSAAIEVKGWCPGALRPMLSGDGLIVRVRPRSATLGLDELAALADAARRFGNGHIDLTRRANLQIRGVGEATLLQLHEVIARLGLLDDSPDGEAVRNVMINPLAGIDPAEVLDVRSIGGELAGLLVSEKSLRALPAKFAFIVDGGGILDLAEQRGDVRLAAIADGPDSAVTVGLETRVGVEWLGSSSPGAAAATAIETGLAFIGVAAREKRQRMRDLSREGLASIRSAIGPRLNALRENPRNADAPLIKRAGLIDLGAGRLAVGFAAPFGRVEANQFRMLADAMAAHGVREIRLSPWRALYAEVPSEQSGQSTLVAAASVGLIVDPGDPLLQIEACPGAPGCHSTSLDTRGDGRRLARLLPRFGFTGTIHVSGCAKGCAKSGTSDLVLVGVEGRYGIVRNGTAQDRPARHVSFSDLAADPGKIFHVNRGGRHD</sequence>
<keyword evidence="4" id="KW-0560">Oxidoreductase</keyword>
<proteinExistence type="predicted"/>
<dbReference type="InterPro" id="IPR005117">
    <property type="entry name" value="NiRdtase/SiRdtase_haem-b_fer"/>
</dbReference>
<dbReference type="GO" id="GO:0016491">
    <property type="term" value="F:oxidoreductase activity"/>
    <property type="evidence" value="ECO:0007669"/>
    <property type="project" value="UniProtKB-KW"/>
</dbReference>
<dbReference type="InterPro" id="IPR051329">
    <property type="entry name" value="NIR_SIR_4Fe-4S"/>
</dbReference>
<dbReference type="Gene3D" id="3.30.413.10">
    <property type="entry name" value="Sulfite Reductase Hemoprotein, domain 1"/>
    <property type="match status" value="2"/>
</dbReference>
<evidence type="ECO:0000256" key="3">
    <source>
        <dbReference type="ARBA" id="ARBA00022723"/>
    </source>
</evidence>
<name>A0A1M5TML1_9BRAD</name>